<protein>
    <recommendedName>
        <fullName evidence="4">WxL domain-containing protein</fullName>
    </recommendedName>
</protein>
<feature type="compositionally biased region" description="Low complexity" evidence="1">
    <location>
        <begin position="54"/>
        <end position="67"/>
    </location>
</feature>
<accession>A0A940PEW1</accession>
<organism evidence="2 3">
    <name type="scientific">Vagococcus allomyrinae</name>
    <dbReference type="NCBI Taxonomy" id="2794353"/>
    <lineage>
        <taxon>Bacteria</taxon>
        <taxon>Bacillati</taxon>
        <taxon>Bacillota</taxon>
        <taxon>Bacilli</taxon>
        <taxon>Lactobacillales</taxon>
        <taxon>Enterococcaceae</taxon>
        <taxon>Vagococcus</taxon>
    </lineage>
</organism>
<reference evidence="2" key="1">
    <citation type="submission" date="2020-12" db="EMBL/GenBank/DDBJ databases">
        <title>Vagococcus allomyrinae sp. nov. and Enterococcus lavae sp. nov., isolated from the larvae of Allomyrina dichotoma.</title>
        <authorList>
            <person name="Lee S.D."/>
        </authorList>
    </citation>
    <scope>NUCLEOTIDE SEQUENCE</scope>
    <source>
        <strain evidence="2">BWB3-3</strain>
    </source>
</reference>
<proteinExistence type="predicted"/>
<keyword evidence="3" id="KW-1185">Reference proteome</keyword>
<name>A0A940PEW1_9ENTE</name>
<sequence length="1319" mass="142466">MRFNNKGFKILTIGLGVSTVLGASLYGFSKTTMLSAKEVINQDGVVDSSLMTDSSSMSSLPELSFSDTGKYTSTSTPEAIETTESQESSSLEAKTTSINLQAAGVAEVGDWEEFATALGDASVTTITLKNDISLSGTLMNVAGIFDKASVDSDAGIVYFFVEKASISRTLIIDGGGYTFDFGNLAIGFSNGSVNTASHWNITLQNIDVKTTNLYAPFFFPNIYLANSSIPSENKGLTGANATNAKLEIGEKARTIYLVDTFEELVGGIGMISITDIQFVTDIVAGSSVNLRFRVPTYNNGVDYVTNARTYNNASGGTIWIYMNAQGVAREVMVEGDGYTLDVGAITFCFYDYTVQAPRSGDVNWDITWQNMNTYHGNYWGMAEYYDIGNSAEPNQMMRYHNFTNRGAQLIESPLSKMEFEGTIDIRQEDSYTSKRKDGTTIRTWNVNNNNNQTISGSSAVFKKDANVYISSTRGPVVHLQNGSGTESNFKIEEGANVELHRSGGGNAGQGTNSVVYIEVGSLIVDSGASFKATSTDTSYPNIIYLQNANSKLQVAKNATVDLETVGYTGSVNNNYNVNPVYMAGGTIQVNGTMNLKGSQMGNSGTHLFYAQNSVDFKVGAEGTLDIRSDSTNPAQSLMYLNNTSSSFKFSDAKRVNLQKTASIAGTGGLVYMTNGGVLDVSVQNVYQWTAGNLAGGETSEEGGYTQAYEPMSNMKLTYNGNALRSKTGNSMYTETKERFIANFTTQGQQRVLFEYVPAPSIEIQSVSTDNPEDPGAITIFGYARPGTFIRLWEDPKNATTSALVKGSEDTVNTPITDPSFDMDALDGEGNKMYTDDPTKDFTVRADGAGDWRYTIASKDVKHFTAHNVINAFGFNNLKTEHPTQIVLDKTAPTGTPVKYYVVKGDATPDASVFIKDGVDTNPIASQAKVNYAYNAATDIASLMTIASTEAVPHNVQIDVSDSALDPVTGEAAANIRTIEAELVVLDKPVTIDMTAEEITVEYKDIREMTDAELKAWVIEQSGASGFKIDRGGLVDLTDDILVSGLGGLNNIDTIVAADGNILVSLTIPGSASGFDDYTTTVKVKVINLLSTLKVQFVNENDEVMAGYTLTITEKNGEKLVVSDEVDLTDPQYGVTTQLTALETAGFEIVTRPAKEQAFYLDNTEVTATYKVTGLVYLSSAPTTIDFGTVSYDAKVKQVDDGVYEGDLVVNDTRATKSKWLLGAKLKSQMTNTDDGTVQLVDSLQYVSGDDTLILNDGLQSIYQETDSTEKNLKVTNISDTWGKNKESDGLKLVVDPSKAKVLKGTYTGVIEWQFMEATP</sequence>
<evidence type="ECO:0000313" key="3">
    <source>
        <dbReference type="Proteomes" id="UP000674938"/>
    </source>
</evidence>
<comment type="caution">
    <text evidence="2">The sequence shown here is derived from an EMBL/GenBank/DDBJ whole genome shotgun (WGS) entry which is preliminary data.</text>
</comment>
<dbReference type="EMBL" id="JAEEGA010000017">
    <property type="protein sequence ID" value="MBP1043599.1"/>
    <property type="molecule type" value="Genomic_DNA"/>
</dbReference>
<gene>
    <name evidence="2" type="ORF">I6N95_21465</name>
</gene>
<dbReference type="Proteomes" id="UP000674938">
    <property type="component" value="Unassembled WGS sequence"/>
</dbReference>
<evidence type="ECO:0008006" key="4">
    <source>
        <dbReference type="Google" id="ProtNLM"/>
    </source>
</evidence>
<evidence type="ECO:0000256" key="1">
    <source>
        <dbReference type="SAM" id="MobiDB-lite"/>
    </source>
</evidence>
<dbReference type="InterPro" id="IPR046776">
    <property type="entry name" value="Pectate_lyase_5"/>
</dbReference>
<evidence type="ECO:0000313" key="2">
    <source>
        <dbReference type="EMBL" id="MBP1043599.1"/>
    </source>
</evidence>
<dbReference type="Pfam" id="PF20585">
    <property type="entry name" value="Pectate_lyase_5"/>
    <property type="match status" value="2"/>
</dbReference>
<dbReference type="RefSeq" id="WP_209531404.1">
    <property type="nucleotide sequence ID" value="NZ_JAEEGA010000017.1"/>
</dbReference>
<feature type="region of interest" description="Disordered" evidence="1">
    <location>
        <begin position="54"/>
        <end position="76"/>
    </location>
</feature>